<dbReference type="PANTHER" id="PTHR33908">
    <property type="entry name" value="MANNOSYLTRANSFERASE YKCB-RELATED"/>
    <property type="match status" value="1"/>
</dbReference>
<feature type="transmembrane region" description="Helical" evidence="8">
    <location>
        <begin position="233"/>
        <end position="255"/>
    </location>
</feature>
<dbReference type="InterPro" id="IPR050297">
    <property type="entry name" value="LipidA_mod_glycosyltrf_83"/>
</dbReference>
<evidence type="ECO:0000256" key="3">
    <source>
        <dbReference type="ARBA" id="ARBA00022676"/>
    </source>
</evidence>
<dbReference type="GO" id="GO:0016763">
    <property type="term" value="F:pentosyltransferase activity"/>
    <property type="evidence" value="ECO:0007669"/>
    <property type="project" value="TreeGrafter"/>
</dbReference>
<evidence type="ECO:0000256" key="6">
    <source>
        <dbReference type="ARBA" id="ARBA00022989"/>
    </source>
</evidence>
<dbReference type="Proteomes" id="UP000443353">
    <property type="component" value="Unassembled WGS sequence"/>
</dbReference>
<accession>A0A7X3G3V6</accession>
<evidence type="ECO:0008006" key="11">
    <source>
        <dbReference type="Google" id="ProtNLM"/>
    </source>
</evidence>
<organism evidence="9 10">
    <name type="scientific">Massilia cellulosiltytica</name>
    <dbReference type="NCBI Taxonomy" id="2683234"/>
    <lineage>
        <taxon>Bacteria</taxon>
        <taxon>Pseudomonadati</taxon>
        <taxon>Pseudomonadota</taxon>
        <taxon>Betaproteobacteria</taxon>
        <taxon>Burkholderiales</taxon>
        <taxon>Oxalobacteraceae</taxon>
        <taxon>Telluria group</taxon>
        <taxon>Massilia</taxon>
    </lineage>
</organism>
<feature type="transmembrane region" description="Helical" evidence="8">
    <location>
        <begin position="100"/>
        <end position="121"/>
    </location>
</feature>
<evidence type="ECO:0000256" key="5">
    <source>
        <dbReference type="ARBA" id="ARBA00022692"/>
    </source>
</evidence>
<dbReference type="EMBL" id="WSES01000008">
    <property type="protein sequence ID" value="MVW63231.1"/>
    <property type="molecule type" value="Genomic_DNA"/>
</dbReference>
<dbReference type="PANTHER" id="PTHR33908:SF11">
    <property type="entry name" value="MEMBRANE PROTEIN"/>
    <property type="match status" value="1"/>
</dbReference>
<comment type="subcellular location">
    <subcellularLocation>
        <location evidence="1">Cell membrane</location>
        <topology evidence="1">Multi-pass membrane protein</topology>
    </subcellularLocation>
</comment>
<keyword evidence="6 8" id="KW-1133">Transmembrane helix</keyword>
<keyword evidence="3" id="KW-0328">Glycosyltransferase</keyword>
<sequence length="522" mass="57178">MDISSQQGPLTPLSTAAPRGRDIPQARFWTLALLVTGLALLLRLPTLAGRSLWLDETYSAWFAAVPLRELWTSVPLYETHPPFYYTLLKGWTALFGTHEAALRSLSVLASVLTVFALPAGARWARLGAKAERVALLAALFLALNAASIQYAQQARPYTIQALAGSLAVFFAGMLVLSFVRPDPRRWCWMTGLAVSTGLTMWLHNTGVFAALGMWTGMTIALLAGTPGPRRPQILAVAAAGIGALLVWSPFVPMLIKQNAAMAHLAYWIRFTPRNVTAAWTVISGGQVLHYPVALLVLLGFVWLWQRARAHFWLLACVLVLPILALAGYSYVVKPVFLSRLFLWLGPLGMALTALGVVRLPSRWRLPAVAVVLALSAHAVLGFYRSHTEDWRGMLAQVARDSRPGDVVLAFPNEVQMPVTYYMKSGPAVAYLPGPFPSLHLPRTYTGNSGAPNIAPEDVARIRALTAGHPRVWLIERLAKLYDPDGIVMKELANRYRLVQTIEGNGANIRLYEAADGTLRPGR</sequence>
<dbReference type="GO" id="GO:0005886">
    <property type="term" value="C:plasma membrane"/>
    <property type="evidence" value="ECO:0007669"/>
    <property type="project" value="UniProtKB-SubCell"/>
</dbReference>
<keyword evidence="4" id="KW-0808">Transferase</keyword>
<feature type="transmembrane region" description="Helical" evidence="8">
    <location>
        <begin position="133"/>
        <end position="151"/>
    </location>
</feature>
<gene>
    <name evidence="9" type="ORF">GPY61_25235</name>
</gene>
<protein>
    <recommendedName>
        <fullName evidence="11">Glycosyltransferase RgtA/B/C/D-like domain-containing protein</fullName>
    </recommendedName>
</protein>
<feature type="transmembrane region" description="Helical" evidence="8">
    <location>
        <begin position="28"/>
        <end position="48"/>
    </location>
</feature>
<feature type="transmembrane region" description="Helical" evidence="8">
    <location>
        <begin position="309"/>
        <end position="328"/>
    </location>
</feature>
<dbReference type="GO" id="GO:0009103">
    <property type="term" value="P:lipopolysaccharide biosynthetic process"/>
    <property type="evidence" value="ECO:0007669"/>
    <property type="project" value="UniProtKB-ARBA"/>
</dbReference>
<feature type="transmembrane region" description="Helical" evidence="8">
    <location>
        <begin position="157"/>
        <end position="179"/>
    </location>
</feature>
<evidence type="ECO:0000313" key="9">
    <source>
        <dbReference type="EMBL" id="MVW63231.1"/>
    </source>
</evidence>
<feature type="transmembrane region" description="Helical" evidence="8">
    <location>
        <begin position="363"/>
        <end position="383"/>
    </location>
</feature>
<feature type="transmembrane region" description="Helical" evidence="8">
    <location>
        <begin position="340"/>
        <end position="357"/>
    </location>
</feature>
<keyword evidence="5 8" id="KW-0812">Transmembrane</keyword>
<evidence type="ECO:0000256" key="7">
    <source>
        <dbReference type="ARBA" id="ARBA00023136"/>
    </source>
</evidence>
<dbReference type="RefSeq" id="WP_160410247.1">
    <property type="nucleotide sequence ID" value="NZ_WSES01000008.1"/>
</dbReference>
<evidence type="ECO:0000256" key="1">
    <source>
        <dbReference type="ARBA" id="ARBA00004651"/>
    </source>
</evidence>
<keyword evidence="10" id="KW-1185">Reference proteome</keyword>
<feature type="transmembrane region" description="Helical" evidence="8">
    <location>
        <begin position="276"/>
        <end position="303"/>
    </location>
</feature>
<evidence type="ECO:0000313" key="10">
    <source>
        <dbReference type="Proteomes" id="UP000443353"/>
    </source>
</evidence>
<feature type="transmembrane region" description="Helical" evidence="8">
    <location>
        <begin position="200"/>
        <end position="221"/>
    </location>
</feature>
<keyword evidence="2" id="KW-1003">Cell membrane</keyword>
<proteinExistence type="predicted"/>
<dbReference type="AlphaFoldDB" id="A0A7X3G3V6"/>
<comment type="caution">
    <text evidence="9">The sequence shown here is derived from an EMBL/GenBank/DDBJ whole genome shotgun (WGS) entry which is preliminary data.</text>
</comment>
<evidence type="ECO:0000256" key="4">
    <source>
        <dbReference type="ARBA" id="ARBA00022679"/>
    </source>
</evidence>
<name>A0A7X3G3V6_9BURK</name>
<evidence type="ECO:0000256" key="8">
    <source>
        <dbReference type="SAM" id="Phobius"/>
    </source>
</evidence>
<reference evidence="9 10" key="1">
    <citation type="submission" date="2019-12" db="EMBL/GenBank/DDBJ databases">
        <authorList>
            <person name="Li C."/>
            <person name="Zhao J."/>
        </authorList>
    </citation>
    <scope>NUCLEOTIDE SEQUENCE [LARGE SCALE GENOMIC DNA]</scope>
    <source>
        <strain evidence="9 10">NEAU-DD11</strain>
    </source>
</reference>
<evidence type="ECO:0000256" key="2">
    <source>
        <dbReference type="ARBA" id="ARBA00022475"/>
    </source>
</evidence>
<keyword evidence="7 8" id="KW-0472">Membrane</keyword>